<feature type="signal peptide" evidence="2">
    <location>
        <begin position="1"/>
        <end position="23"/>
    </location>
</feature>
<feature type="compositionally biased region" description="Polar residues" evidence="1">
    <location>
        <begin position="548"/>
        <end position="564"/>
    </location>
</feature>
<evidence type="ECO:0000256" key="1">
    <source>
        <dbReference type="SAM" id="MobiDB-lite"/>
    </source>
</evidence>
<feature type="compositionally biased region" description="Low complexity" evidence="1">
    <location>
        <begin position="626"/>
        <end position="637"/>
    </location>
</feature>
<dbReference type="Proteomes" id="UP000320475">
    <property type="component" value="Unassembled WGS sequence"/>
</dbReference>
<proteinExistence type="predicted"/>
<evidence type="ECO:0000313" key="3">
    <source>
        <dbReference type="EMBL" id="TPX39899.1"/>
    </source>
</evidence>
<organism evidence="3 4">
    <name type="scientific">Synchytrium endobioticum</name>
    <dbReference type="NCBI Taxonomy" id="286115"/>
    <lineage>
        <taxon>Eukaryota</taxon>
        <taxon>Fungi</taxon>
        <taxon>Fungi incertae sedis</taxon>
        <taxon>Chytridiomycota</taxon>
        <taxon>Chytridiomycota incertae sedis</taxon>
        <taxon>Chytridiomycetes</taxon>
        <taxon>Synchytriales</taxon>
        <taxon>Synchytriaceae</taxon>
        <taxon>Synchytrium</taxon>
    </lineage>
</organism>
<gene>
    <name evidence="3" type="ORF">SeLEV6574_g06931</name>
</gene>
<feature type="region of interest" description="Disordered" evidence="1">
    <location>
        <begin position="402"/>
        <end position="457"/>
    </location>
</feature>
<protein>
    <submittedName>
        <fullName evidence="3">Uncharacterized protein</fullName>
    </submittedName>
</protein>
<feature type="compositionally biased region" description="Polar residues" evidence="1">
    <location>
        <begin position="482"/>
        <end position="502"/>
    </location>
</feature>
<feature type="compositionally biased region" description="Low complexity" evidence="1">
    <location>
        <begin position="419"/>
        <end position="429"/>
    </location>
</feature>
<reference evidence="3 4" key="1">
    <citation type="journal article" date="2019" name="Sci. Rep.">
        <title>Comparative genomics of chytrid fungi reveal insights into the obligate biotrophic and pathogenic lifestyle of Synchytrium endobioticum.</title>
        <authorList>
            <person name="van de Vossenberg B.T.L.H."/>
            <person name="Warris S."/>
            <person name="Nguyen H.D.T."/>
            <person name="van Gent-Pelzer M.P.E."/>
            <person name="Joly D.L."/>
            <person name="van de Geest H.C."/>
            <person name="Bonants P.J.M."/>
            <person name="Smith D.S."/>
            <person name="Levesque C.A."/>
            <person name="van der Lee T.A.J."/>
        </authorList>
    </citation>
    <scope>NUCLEOTIDE SEQUENCE [LARGE SCALE GENOMIC DNA]</scope>
    <source>
        <strain evidence="3 4">LEV6574</strain>
    </source>
</reference>
<evidence type="ECO:0000313" key="4">
    <source>
        <dbReference type="Proteomes" id="UP000320475"/>
    </source>
</evidence>
<feature type="compositionally biased region" description="Basic and acidic residues" evidence="1">
    <location>
        <begin position="583"/>
        <end position="593"/>
    </location>
</feature>
<dbReference type="AlphaFoldDB" id="A0A507CK35"/>
<sequence>MWRHQQTIILWLLVVLFLNSAVATDTSQDDPGSMDRLMGAAAKYATETKMIREMKIVFGFDHVLYISDPEYLDNLERSFLEPWSDRVAPVNTPPDRDDSHVLLGGKRRFQSLVIEAAKSIFYKLLYVYKYYDVLHPEQTLAAFTREYLKQRIDLIVDYMNQHVNLHHQLTDALVRKTNRPHHPYQLVIDDDRLMYRAESPYLQAWSGPLVEFRQNLEKEEEKFNRAISGKDYSELGEIQPLDAWADKVENLILLEDKVTDKATKPLHTLDTQQRIFMIELYRSQKALFDFTFRFAQFKEMDCTPIPSKIVQSYLKRAGIANELAQQADAWINSGLQEIKRRGYEENCRVGSGFNHDGRINEKVTVLTEFAVAISRVNPSPLDIFDEFSSFRKCDKPCLVTSSASRKDEVPAPHQPPPISSSSESSIRGSSHNRLPPFAKDITSAPDKRDLRHRTPMVRAFSPNHLEIERFAQDPSPRFSADRSPSGNVNRSKYLNGAVSSQDTRGHGSATVSSSEKNERSSLKPPQPNPSSEGEHQSFARGTALKPGTDNSESQPGWSGSQRPASINEGAKVGSARKATTLTSEKDALSKDNDPTNLLQGEPEPKKLPLEKVTGPDVRPPISLNRASPAPSSHAISAQGLSDLPGDMSGSVYQSHISETTADASAYEARASENSEAHADKARVITADSSPAIAASECHTKQECRRCLPNKDIIVIGPSVHDVSPGCPINDPPESGTVSLNDGETLPAGALNMVPEVADTEDESRIGATLGSATLLNPPENPLLNDPSAIEMSAGTVGWNFAVGEAGVWWLDDDHYQDYHFCHESPGTFGFRGHRSEFLISSSISRLDGPAGSSVGRSSAARGSWFAKLCCLPL</sequence>
<accession>A0A507CK35</accession>
<name>A0A507CK35_9FUNG</name>
<dbReference type="VEuPathDB" id="FungiDB:SeMB42_g03894"/>
<evidence type="ECO:0000256" key="2">
    <source>
        <dbReference type="SAM" id="SignalP"/>
    </source>
</evidence>
<feature type="region of interest" description="Disordered" evidence="1">
    <location>
        <begin position="471"/>
        <end position="642"/>
    </location>
</feature>
<feature type="chain" id="PRO_5021186772" evidence="2">
    <location>
        <begin position="24"/>
        <end position="873"/>
    </location>
</feature>
<comment type="caution">
    <text evidence="3">The sequence shown here is derived from an EMBL/GenBank/DDBJ whole genome shotgun (WGS) entry which is preliminary data.</text>
</comment>
<keyword evidence="2" id="KW-0732">Signal</keyword>
<dbReference type="EMBL" id="QEAM01000435">
    <property type="protein sequence ID" value="TPX39899.1"/>
    <property type="molecule type" value="Genomic_DNA"/>
</dbReference>